<evidence type="ECO:0000313" key="2">
    <source>
        <dbReference type="Proteomes" id="UP000035860"/>
    </source>
</evidence>
<proteinExistence type="predicted"/>
<dbReference type="Proteomes" id="UP000035860">
    <property type="component" value="Unassembled WGS sequence"/>
</dbReference>
<protein>
    <submittedName>
        <fullName evidence="1">Uncharacterized protein</fullName>
    </submittedName>
</protein>
<evidence type="ECO:0000313" key="1">
    <source>
        <dbReference type="EMBL" id="KDN25333.1"/>
    </source>
</evidence>
<name>A0A066UM98_9GAMM</name>
<keyword evidence="2" id="KW-1185">Reference proteome</keyword>
<dbReference type="RefSeq" id="WP_036364348.1">
    <property type="nucleotide sequence ID" value="NZ_AOMT01000021.1"/>
</dbReference>
<dbReference type="EMBL" id="AOMT01000021">
    <property type="protein sequence ID" value="KDN25333.1"/>
    <property type="molecule type" value="Genomic_DNA"/>
</dbReference>
<dbReference type="AlphaFoldDB" id="A0A066UM98"/>
<accession>A0A066UM98</accession>
<sequence>MSYGAFVHCRCFQDDKIPKPYFADFIKYDECGLYIYLPKELENNQEKSQDIFIDFYDWVEIACTHRNMYLSNQDVANIPTMNKFKNFIKTYKDDYPILYQYLPTVNEGIIPPKLAEPLLKELCKLENVPERQGDCDCILQSLTQVAKASIETGNPIHWSLINAIKPHPIINPYQYPFNPFI</sequence>
<gene>
    <name evidence="1" type="ORF">MBO_04599</name>
</gene>
<comment type="caution">
    <text evidence="1">The sequence shown here is derived from an EMBL/GenBank/DDBJ whole genome shotgun (WGS) entry which is preliminary data.</text>
</comment>
<dbReference type="OrthoDB" id="3682124at2"/>
<reference evidence="1 2" key="1">
    <citation type="journal article" date="2014" name="Genome Announc.">
        <title>Draft Genome Sequence of Moraxella bovoculi Strain 237T (ATCC BAA-1259T) Isolated from a Calf with Infectious Bovine Keratoconjunctivitis.</title>
        <authorList>
            <person name="Calcutt M.J."/>
            <person name="Foecking M.F."/>
            <person name="Martin N.T."/>
            <person name="Mhlanga-Mutangadura T."/>
            <person name="Reilly T.J."/>
        </authorList>
    </citation>
    <scope>NUCLEOTIDE SEQUENCE [LARGE SCALE GENOMIC DNA]</scope>
    <source>
        <strain evidence="1 2">237</strain>
    </source>
</reference>
<organism evidence="1 2">
    <name type="scientific">Moraxella bovoculi 237</name>
    <dbReference type="NCBI Taxonomy" id="743974"/>
    <lineage>
        <taxon>Bacteria</taxon>
        <taxon>Pseudomonadati</taxon>
        <taxon>Pseudomonadota</taxon>
        <taxon>Gammaproteobacteria</taxon>
        <taxon>Moraxellales</taxon>
        <taxon>Moraxellaceae</taxon>
        <taxon>Moraxella</taxon>
    </lineage>
</organism>